<dbReference type="InterPro" id="IPR010252">
    <property type="entry name" value="HutF"/>
</dbReference>
<evidence type="ECO:0000259" key="5">
    <source>
        <dbReference type="Pfam" id="PF01979"/>
    </source>
</evidence>
<keyword evidence="8" id="KW-1185">Reference proteome</keyword>
<reference evidence="7 8" key="1">
    <citation type="submission" date="2019-10" db="EMBL/GenBank/DDBJ databases">
        <title>Isolation, Identification of Microvirga thermotolerans HR1, a novel thermophilic bacterium and Comparative Genomics of the genus Microvirga.</title>
        <authorList>
            <person name="Li J."/>
            <person name="Zhang W."/>
            <person name="Lin M."/>
            <person name="Wang J."/>
        </authorList>
    </citation>
    <scope>NUCLEOTIDE SEQUENCE [LARGE SCALE GENOMIC DNA]</scope>
    <source>
        <strain evidence="7 8">HR1</strain>
    </source>
</reference>
<dbReference type="SUPFAM" id="SSF51338">
    <property type="entry name" value="Composite domain of metallo-dependent hydrolases"/>
    <property type="match status" value="1"/>
</dbReference>
<organism evidence="7 8">
    <name type="scientific">Microvirga thermotolerans</name>
    <dbReference type="NCBI Taxonomy" id="2651334"/>
    <lineage>
        <taxon>Bacteria</taxon>
        <taxon>Pseudomonadati</taxon>
        <taxon>Pseudomonadota</taxon>
        <taxon>Alphaproteobacteria</taxon>
        <taxon>Hyphomicrobiales</taxon>
        <taxon>Methylobacteriaceae</taxon>
        <taxon>Microvirga</taxon>
    </lineage>
</organism>
<dbReference type="CDD" id="cd01313">
    <property type="entry name" value="Met_dep_hydrolase_E"/>
    <property type="match status" value="1"/>
</dbReference>
<dbReference type="Pfam" id="PF01979">
    <property type="entry name" value="Amidohydro_1"/>
    <property type="match status" value="1"/>
</dbReference>
<dbReference type="Proteomes" id="UP000325614">
    <property type="component" value="Chromosome"/>
</dbReference>
<dbReference type="NCBIfam" id="NF006683">
    <property type="entry name" value="PRK09229.1-4"/>
    <property type="match status" value="1"/>
</dbReference>
<dbReference type="NCBIfam" id="NF006681">
    <property type="entry name" value="PRK09229.1-2"/>
    <property type="match status" value="1"/>
</dbReference>
<accession>A0A5P9JXF1</accession>
<evidence type="ECO:0000256" key="4">
    <source>
        <dbReference type="ARBA" id="ARBA00022833"/>
    </source>
</evidence>
<feature type="domain" description="Amidohydrolase-related" evidence="5">
    <location>
        <begin position="50"/>
        <end position="430"/>
    </location>
</feature>
<dbReference type="NCBIfam" id="NF006684">
    <property type="entry name" value="PRK09229.1-5"/>
    <property type="match status" value="1"/>
</dbReference>
<feature type="domain" description="Formimidoylglutamate deiminase N-terminal" evidence="6">
    <location>
        <begin position="9"/>
        <end position="46"/>
    </location>
</feature>
<keyword evidence="2" id="KW-0479">Metal-binding</keyword>
<dbReference type="GO" id="GO:0050416">
    <property type="term" value="F:formimidoylglutamate deiminase activity"/>
    <property type="evidence" value="ECO:0007669"/>
    <property type="project" value="UniProtKB-EC"/>
</dbReference>
<dbReference type="InterPro" id="IPR051607">
    <property type="entry name" value="Metallo-dep_hydrolases"/>
</dbReference>
<evidence type="ECO:0000256" key="1">
    <source>
        <dbReference type="ARBA" id="ARBA00001947"/>
    </source>
</evidence>
<dbReference type="InterPro" id="IPR055156">
    <property type="entry name" value="HutF-like_N"/>
</dbReference>
<dbReference type="EC" id="3.5.3.13" evidence="7"/>
<dbReference type="InterPro" id="IPR032466">
    <property type="entry name" value="Metal_Hydrolase"/>
</dbReference>
<dbReference type="EMBL" id="CP045423">
    <property type="protein sequence ID" value="QFU16316.1"/>
    <property type="molecule type" value="Genomic_DNA"/>
</dbReference>
<dbReference type="GO" id="GO:0046872">
    <property type="term" value="F:metal ion binding"/>
    <property type="evidence" value="ECO:0007669"/>
    <property type="project" value="UniProtKB-KW"/>
</dbReference>
<evidence type="ECO:0000259" key="6">
    <source>
        <dbReference type="Pfam" id="PF22429"/>
    </source>
</evidence>
<dbReference type="Gene3D" id="2.30.40.10">
    <property type="entry name" value="Urease, subunit C, domain 1"/>
    <property type="match status" value="1"/>
</dbReference>
<dbReference type="AlphaFoldDB" id="A0A5P9JXF1"/>
<keyword evidence="4" id="KW-0862">Zinc</keyword>
<sequence>MAESTQRLFLEHALLPGGWARNVAVEVEGGAIRSVTPDASPDGCERIPGIVLPGLPNLHSHTFQRGMAGLAETRGPSGDSFWTWRQVMYRFLAHLTPEDVESIAAFAMMEMLEGGFTSLAEFHYLHHDRDGRPYAEIGEMAGRIAAAAALTGMGLTLLPVFYANGGFGGVSPNEGQRRFVCDVESFGRLLESSRRAAATLDDAKVGIAPHSLRAVTPETLAEVLRLVPEGPVHIHVAEQTKEVEDCLAWSGRRPVAWLLDHAPVDRRWCLVHATHLDADEVRRFASTGAVAGLCPLTEANLGDGTFSGPAFLDAGGAFGVGSDSNVEIAAPGELKQLEYSQRLARRGRNLLAEREGESTGRSLYGRALTGGAQALGRRVGAIAPGCRADLVALDAAHPDLAGLSGDRILDAYVFVTGRAAIDRVVVGGRTLVERGRHRDRDAIATRYVRTMARIRS</sequence>
<dbReference type="RefSeq" id="WP_152585960.1">
    <property type="nucleotide sequence ID" value="NZ_CP045423.1"/>
</dbReference>
<evidence type="ECO:0000256" key="3">
    <source>
        <dbReference type="ARBA" id="ARBA00022801"/>
    </source>
</evidence>
<dbReference type="PANTHER" id="PTHR11271:SF48">
    <property type="entry name" value="AMIDOHYDROLASE-RELATED DOMAIN-CONTAINING PROTEIN"/>
    <property type="match status" value="1"/>
</dbReference>
<dbReference type="KEGG" id="mico:GDR74_08805"/>
<evidence type="ECO:0000313" key="7">
    <source>
        <dbReference type="EMBL" id="QFU16316.1"/>
    </source>
</evidence>
<name>A0A5P9JXF1_9HYPH</name>
<dbReference type="InterPro" id="IPR006680">
    <property type="entry name" value="Amidohydro-rel"/>
</dbReference>
<dbReference type="Gene3D" id="3.20.20.140">
    <property type="entry name" value="Metal-dependent hydrolases"/>
    <property type="match status" value="1"/>
</dbReference>
<protein>
    <submittedName>
        <fullName evidence="7">Formimidoylglutamate deiminase</fullName>
        <ecNumber evidence="7">3.5.3.13</ecNumber>
    </submittedName>
</protein>
<dbReference type="InterPro" id="IPR011059">
    <property type="entry name" value="Metal-dep_hydrolase_composite"/>
</dbReference>
<dbReference type="PANTHER" id="PTHR11271">
    <property type="entry name" value="GUANINE DEAMINASE"/>
    <property type="match status" value="1"/>
</dbReference>
<evidence type="ECO:0000313" key="8">
    <source>
        <dbReference type="Proteomes" id="UP000325614"/>
    </source>
</evidence>
<dbReference type="GO" id="GO:0019239">
    <property type="term" value="F:deaminase activity"/>
    <property type="evidence" value="ECO:0007669"/>
    <property type="project" value="TreeGrafter"/>
</dbReference>
<evidence type="ECO:0000256" key="2">
    <source>
        <dbReference type="ARBA" id="ARBA00022723"/>
    </source>
</evidence>
<keyword evidence="3 7" id="KW-0378">Hydrolase</keyword>
<comment type="cofactor">
    <cofactor evidence="1">
        <name>Zn(2+)</name>
        <dbReference type="ChEBI" id="CHEBI:29105"/>
    </cofactor>
</comment>
<dbReference type="SUPFAM" id="SSF51556">
    <property type="entry name" value="Metallo-dependent hydrolases"/>
    <property type="match status" value="1"/>
</dbReference>
<dbReference type="Pfam" id="PF22429">
    <property type="entry name" value="HutF_N"/>
    <property type="match status" value="1"/>
</dbReference>
<dbReference type="GO" id="GO:0005829">
    <property type="term" value="C:cytosol"/>
    <property type="evidence" value="ECO:0007669"/>
    <property type="project" value="TreeGrafter"/>
</dbReference>
<gene>
    <name evidence="7" type="ORF">GDR74_08805</name>
</gene>
<dbReference type="NCBIfam" id="TIGR02022">
    <property type="entry name" value="hutF"/>
    <property type="match status" value="1"/>
</dbReference>
<proteinExistence type="predicted"/>